<dbReference type="PANTHER" id="PTHR31435:SF10">
    <property type="entry name" value="BSR4717 PROTEIN"/>
    <property type="match status" value="1"/>
</dbReference>
<reference evidence="2 3" key="1">
    <citation type="submission" date="2021-08" db="EMBL/GenBank/DDBJ databases">
        <authorList>
            <person name="Tuo L."/>
        </authorList>
    </citation>
    <scope>NUCLEOTIDE SEQUENCE [LARGE SCALE GENOMIC DNA]</scope>
    <source>
        <strain evidence="2 3">JCM 31229</strain>
    </source>
</reference>
<dbReference type="Pfam" id="PF14542">
    <property type="entry name" value="Acetyltransf_CG"/>
    <property type="match status" value="1"/>
</dbReference>
<dbReference type="Proteomes" id="UP000706039">
    <property type="component" value="Unassembled WGS sequence"/>
</dbReference>
<dbReference type="SUPFAM" id="SSF55729">
    <property type="entry name" value="Acyl-CoA N-acyltransferases (Nat)"/>
    <property type="match status" value="1"/>
</dbReference>
<gene>
    <name evidence="2" type="ORF">K7G82_14320</name>
</gene>
<evidence type="ECO:0000313" key="2">
    <source>
        <dbReference type="EMBL" id="MBY8823475.1"/>
    </source>
</evidence>
<dbReference type="InterPro" id="IPR016181">
    <property type="entry name" value="Acyl_CoA_acyltransferase"/>
</dbReference>
<dbReference type="PANTHER" id="PTHR31435">
    <property type="entry name" value="PROTEIN NATD1"/>
    <property type="match status" value="1"/>
</dbReference>
<evidence type="ECO:0000313" key="3">
    <source>
        <dbReference type="Proteomes" id="UP000706039"/>
    </source>
</evidence>
<dbReference type="RefSeq" id="WP_222990579.1">
    <property type="nucleotide sequence ID" value="NZ_JAINVV010000006.1"/>
</dbReference>
<dbReference type="EMBL" id="JAINVV010000006">
    <property type="protein sequence ID" value="MBY8823475.1"/>
    <property type="molecule type" value="Genomic_DNA"/>
</dbReference>
<feature type="domain" description="N-acetyltransferase" evidence="1">
    <location>
        <begin position="8"/>
        <end position="93"/>
    </location>
</feature>
<protein>
    <submittedName>
        <fullName evidence="2">N-acetyltransferase</fullName>
    </submittedName>
</protein>
<keyword evidence="3" id="KW-1185">Reference proteome</keyword>
<organism evidence="2 3">
    <name type="scientific">Sphingomonas colocasiae</name>
    <dbReference type="NCBI Taxonomy" id="1848973"/>
    <lineage>
        <taxon>Bacteria</taxon>
        <taxon>Pseudomonadati</taxon>
        <taxon>Pseudomonadota</taxon>
        <taxon>Alphaproteobacteria</taxon>
        <taxon>Sphingomonadales</taxon>
        <taxon>Sphingomonadaceae</taxon>
        <taxon>Sphingomonas</taxon>
    </lineage>
</organism>
<dbReference type="Gene3D" id="3.40.630.30">
    <property type="match status" value="1"/>
</dbReference>
<evidence type="ECO:0000259" key="1">
    <source>
        <dbReference type="PROSITE" id="PS51729"/>
    </source>
</evidence>
<dbReference type="PROSITE" id="PS51729">
    <property type="entry name" value="GNAT_YJDJ"/>
    <property type="match status" value="1"/>
</dbReference>
<comment type="caution">
    <text evidence="2">The sequence shown here is derived from an EMBL/GenBank/DDBJ whole genome shotgun (WGS) entry which is preliminary data.</text>
</comment>
<dbReference type="InterPro" id="IPR045057">
    <property type="entry name" value="Gcn5-rel_NAT"/>
</dbReference>
<dbReference type="InterPro" id="IPR031165">
    <property type="entry name" value="GNAT_YJDJ"/>
</dbReference>
<accession>A0ABS7PQ62</accession>
<sequence>MRNETEVRNNIDATRYELQVDGGLGIARYERREGAIIFTHTEVPEALQGRGFAGRLIKGALADVRDQGLKVVPLCAFVSAYLDRHPEEQDLLATDAPG</sequence>
<proteinExistence type="predicted"/>
<name>A0ABS7PQ62_9SPHN</name>